<dbReference type="AlphaFoldDB" id="A0A2S4W4S9"/>
<evidence type="ECO:0000313" key="2">
    <source>
        <dbReference type="Proteomes" id="UP000238274"/>
    </source>
</evidence>
<reference evidence="2" key="2">
    <citation type="journal article" date="2018" name="BMC Genomics">
        <title>Genomic insights into host adaptation between the wheat stripe rust pathogen (Puccinia striiformis f. sp. tritici) and the barley stripe rust pathogen (Puccinia striiformis f. sp. hordei).</title>
        <authorList>
            <person name="Xia C."/>
            <person name="Wang M."/>
            <person name="Yin C."/>
            <person name="Cornejo O.E."/>
            <person name="Hulbert S.H."/>
            <person name="Chen X."/>
        </authorList>
    </citation>
    <scope>NUCLEOTIDE SEQUENCE [LARGE SCALE GENOMIC DNA]</scope>
    <source>
        <strain evidence="2">93TX-2</strain>
    </source>
</reference>
<dbReference type="Proteomes" id="UP000238274">
    <property type="component" value="Unassembled WGS sequence"/>
</dbReference>
<reference evidence="2" key="3">
    <citation type="journal article" date="2018" name="Mol. Plant Microbe Interact.">
        <title>Genome sequence resources for the wheat stripe rust pathogen (Puccinia striiformis f. sp. tritici) and the barley stripe rust pathogen (Puccinia striiformis f. sp. hordei).</title>
        <authorList>
            <person name="Xia C."/>
            <person name="Wang M."/>
            <person name="Yin C."/>
            <person name="Cornejo O.E."/>
            <person name="Hulbert S.H."/>
            <person name="Chen X."/>
        </authorList>
    </citation>
    <scope>NUCLEOTIDE SEQUENCE [LARGE SCALE GENOMIC DNA]</scope>
    <source>
        <strain evidence="2">93TX-2</strain>
    </source>
</reference>
<evidence type="ECO:0000313" key="1">
    <source>
        <dbReference type="EMBL" id="POW16763.1"/>
    </source>
</evidence>
<name>A0A2S4W4S9_9BASI</name>
<gene>
    <name evidence="1" type="ORF">PSHT_06687</name>
</gene>
<proteinExistence type="predicted"/>
<reference evidence="1 2" key="1">
    <citation type="submission" date="2017-12" db="EMBL/GenBank/DDBJ databases">
        <title>Gene loss provides genomic basis for host adaptation in cereal stripe rust fungi.</title>
        <authorList>
            <person name="Xia C."/>
        </authorList>
    </citation>
    <scope>NUCLEOTIDE SEQUENCE [LARGE SCALE GENOMIC DNA]</scope>
    <source>
        <strain evidence="1 2">93TX-2</strain>
    </source>
</reference>
<keyword evidence="2" id="KW-1185">Reference proteome</keyword>
<sequence>MGPDSSGNTGSMTVSDHCADSLRSIRVRDKASSQGPSKEEVQETGTFPFELLNKTTELDPSYSNHVRHKQCDWDRIRRGSA</sequence>
<dbReference type="VEuPathDB" id="FungiDB:PSHT_06687"/>
<comment type="caution">
    <text evidence="1">The sequence shown here is derived from an EMBL/GenBank/DDBJ whole genome shotgun (WGS) entry which is preliminary data.</text>
</comment>
<protein>
    <submittedName>
        <fullName evidence="1">Uncharacterized protein</fullName>
    </submittedName>
</protein>
<organism evidence="1 2">
    <name type="scientific">Puccinia striiformis</name>
    <dbReference type="NCBI Taxonomy" id="27350"/>
    <lineage>
        <taxon>Eukaryota</taxon>
        <taxon>Fungi</taxon>
        <taxon>Dikarya</taxon>
        <taxon>Basidiomycota</taxon>
        <taxon>Pucciniomycotina</taxon>
        <taxon>Pucciniomycetes</taxon>
        <taxon>Pucciniales</taxon>
        <taxon>Pucciniaceae</taxon>
        <taxon>Puccinia</taxon>
    </lineage>
</organism>
<accession>A0A2S4W4S9</accession>
<dbReference type="EMBL" id="PKSM01000078">
    <property type="protein sequence ID" value="POW16763.1"/>
    <property type="molecule type" value="Genomic_DNA"/>
</dbReference>